<reference evidence="2 3" key="1">
    <citation type="submission" date="2018-06" db="EMBL/GenBank/DDBJ databases">
        <title>Extensive metabolic versatility and redundancy in microbially diverse, dynamic hydrothermal sediments.</title>
        <authorList>
            <person name="Dombrowski N."/>
            <person name="Teske A."/>
            <person name="Baker B.J."/>
        </authorList>
    </citation>
    <scope>NUCLEOTIDE SEQUENCE [LARGE SCALE GENOMIC DNA]</scope>
    <source>
        <strain evidence="2">B19_G9</strain>
    </source>
</reference>
<proteinExistence type="predicted"/>
<evidence type="ECO:0000313" key="3">
    <source>
        <dbReference type="Proteomes" id="UP000267654"/>
    </source>
</evidence>
<evidence type="ECO:0000313" key="2">
    <source>
        <dbReference type="EMBL" id="RLE14347.1"/>
    </source>
</evidence>
<keyword evidence="1" id="KW-0175">Coiled coil</keyword>
<sequence length="85" mass="9966">MYEEGEFFSIEELPLITQNNKLKAAIIGINQLKALLEKIQKLENELAYYRQKELNKVTFPQVVKTNSGVRKFISWKEEGFNPLDF</sequence>
<dbReference type="AlphaFoldDB" id="A0A662DIL8"/>
<evidence type="ECO:0000256" key="1">
    <source>
        <dbReference type="SAM" id="Coils"/>
    </source>
</evidence>
<dbReference type="Proteomes" id="UP000267654">
    <property type="component" value="Unassembled WGS sequence"/>
</dbReference>
<gene>
    <name evidence="2" type="ORF">DRI96_01605</name>
</gene>
<accession>A0A662DIL8</accession>
<organism evidence="2 3">
    <name type="scientific">Aerophobetes bacterium</name>
    <dbReference type="NCBI Taxonomy" id="2030807"/>
    <lineage>
        <taxon>Bacteria</taxon>
        <taxon>Candidatus Aerophobota</taxon>
    </lineage>
</organism>
<protein>
    <submittedName>
        <fullName evidence="2">Uncharacterized protein</fullName>
    </submittedName>
</protein>
<dbReference type="EMBL" id="QMQB01000042">
    <property type="protein sequence ID" value="RLE14347.1"/>
    <property type="molecule type" value="Genomic_DNA"/>
</dbReference>
<comment type="caution">
    <text evidence="2">The sequence shown here is derived from an EMBL/GenBank/DDBJ whole genome shotgun (WGS) entry which is preliminary data.</text>
</comment>
<name>A0A662DIL8_UNCAE</name>
<feature type="coiled-coil region" evidence="1">
    <location>
        <begin position="25"/>
        <end position="52"/>
    </location>
</feature>